<evidence type="ECO:0000256" key="15">
    <source>
        <dbReference type="SAM" id="MobiDB-lite"/>
    </source>
</evidence>
<dbReference type="Pfam" id="PF00211">
    <property type="entry name" value="Guanylate_cyc"/>
    <property type="match status" value="2"/>
</dbReference>
<feature type="transmembrane region" description="Helical" evidence="16">
    <location>
        <begin position="79"/>
        <end position="102"/>
    </location>
</feature>
<dbReference type="EMBL" id="CAXLJL010000378">
    <property type="protein sequence ID" value="CAL5137049.1"/>
    <property type="molecule type" value="Genomic_DNA"/>
</dbReference>
<keyword evidence="11" id="KW-0115">cAMP biosynthesis</keyword>
<evidence type="ECO:0000256" key="16">
    <source>
        <dbReference type="SAM" id="Phobius"/>
    </source>
</evidence>
<dbReference type="GO" id="GO:0005886">
    <property type="term" value="C:plasma membrane"/>
    <property type="evidence" value="ECO:0007669"/>
    <property type="project" value="TreeGrafter"/>
</dbReference>
<dbReference type="GO" id="GO:0006171">
    <property type="term" value="P:cAMP biosynthetic process"/>
    <property type="evidence" value="ECO:0007669"/>
    <property type="project" value="UniProtKB-KW"/>
</dbReference>
<dbReference type="CDD" id="cd07302">
    <property type="entry name" value="CHD"/>
    <property type="match status" value="2"/>
</dbReference>
<evidence type="ECO:0000313" key="18">
    <source>
        <dbReference type="EMBL" id="CAL5137049.1"/>
    </source>
</evidence>
<evidence type="ECO:0000259" key="17">
    <source>
        <dbReference type="PROSITE" id="PS50125"/>
    </source>
</evidence>
<feature type="transmembrane region" description="Helical" evidence="16">
    <location>
        <begin position="731"/>
        <end position="752"/>
    </location>
</feature>
<dbReference type="GO" id="GO:0046872">
    <property type="term" value="F:metal ion binding"/>
    <property type="evidence" value="ECO:0007669"/>
    <property type="project" value="UniProtKB-KW"/>
</dbReference>
<feature type="transmembrane region" description="Helical" evidence="16">
    <location>
        <begin position="136"/>
        <end position="156"/>
    </location>
</feature>
<feature type="transmembrane region" description="Helical" evidence="16">
    <location>
        <begin position="190"/>
        <end position="211"/>
    </location>
</feature>
<comment type="cofactor">
    <cofactor evidence="2">
        <name>Mg(2+)</name>
        <dbReference type="ChEBI" id="CHEBI:18420"/>
    </cofactor>
</comment>
<feature type="transmembrane region" description="Helical" evidence="16">
    <location>
        <begin position="891"/>
        <end position="914"/>
    </location>
</feature>
<keyword evidence="8" id="KW-0067">ATP-binding</keyword>
<evidence type="ECO:0000313" key="19">
    <source>
        <dbReference type="Proteomes" id="UP001497525"/>
    </source>
</evidence>
<dbReference type="SUPFAM" id="SSF55073">
    <property type="entry name" value="Nucleotide cyclase"/>
    <property type="match status" value="2"/>
</dbReference>
<dbReference type="GO" id="GO:0007189">
    <property type="term" value="P:adenylate cyclase-activating G protein-coupled receptor signaling pathway"/>
    <property type="evidence" value="ECO:0007669"/>
    <property type="project" value="TreeGrafter"/>
</dbReference>
<name>A0AAV2TJ70_CALDB</name>
<dbReference type="Proteomes" id="UP001497525">
    <property type="component" value="Unassembled WGS sequence"/>
</dbReference>
<feature type="compositionally biased region" description="Polar residues" evidence="15">
    <location>
        <begin position="613"/>
        <end position="623"/>
    </location>
</feature>
<evidence type="ECO:0000256" key="10">
    <source>
        <dbReference type="ARBA" id="ARBA00022989"/>
    </source>
</evidence>
<dbReference type="AlphaFoldDB" id="A0AAV2TJ70"/>
<dbReference type="PROSITE" id="PS00452">
    <property type="entry name" value="GUANYLATE_CYCLASE_1"/>
    <property type="match status" value="1"/>
</dbReference>
<evidence type="ECO:0000256" key="6">
    <source>
        <dbReference type="ARBA" id="ARBA00022723"/>
    </source>
</evidence>
<organism evidence="18 19">
    <name type="scientific">Calicophoron daubneyi</name>
    <name type="common">Rumen fluke</name>
    <name type="synonym">Paramphistomum daubneyi</name>
    <dbReference type="NCBI Taxonomy" id="300641"/>
    <lineage>
        <taxon>Eukaryota</taxon>
        <taxon>Metazoa</taxon>
        <taxon>Spiralia</taxon>
        <taxon>Lophotrochozoa</taxon>
        <taxon>Platyhelminthes</taxon>
        <taxon>Trematoda</taxon>
        <taxon>Digenea</taxon>
        <taxon>Plagiorchiida</taxon>
        <taxon>Pronocephalata</taxon>
        <taxon>Paramphistomoidea</taxon>
        <taxon>Paramphistomidae</taxon>
        <taxon>Calicophoron</taxon>
    </lineage>
</organism>
<dbReference type="PROSITE" id="PS50125">
    <property type="entry name" value="GUANYLATE_CYCLASE_2"/>
    <property type="match status" value="2"/>
</dbReference>
<comment type="caution">
    <text evidence="18">The sequence shown here is derived from an EMBL/GenBank/DDBJ whole genome shotgun (WGS) entry which is preliminary data.</text>
</comment>
<evidence type="ECO:0000256" key="13">
    <source>
        <dbReference type="ARBA" id="ARBA00023239"/>
    </source>
</evidence>
<evidence type="ECO:0000256" key="3">
    <source>
        <dbReference type="ARBA" id="ARBA00004141"/>
    </source>
</evidence>
<evidence type="ECO:0000256" key="2">
    <source>
        <dbReference type="ARBA" id="ARBA00001946"/>
    </source>
</evidence>
<feature type="transmembrane region" description="Helical" evidence="16">
    <location>
        <begin position="163"/>
        <end position="184"/>
    </location>
</feature>
<dbReference type="SMART" id="SM00044">
    <property type="entry name" value="CYCc"/>
    <property type="match status" value="2"/>
</dbReference>
<feature type="domain" description="Guanylate cyclase" evidence="17">
    <location>
        <begin position="1032"/>
        <end position="1172"/>
    </location>
</feature>
<reference evidence="18" key="1">
    <citation type="submission" date="2024-06" db="EMBL/GenBank/DDBJ databases">
        <authorList>
            <person name="Liu X."/>
            <person name="Lenzi L."/>
            <person name="Haldenby T S."/>
            <person name="Uol C."/>
        </authorList>
    </citation>
    <scope>NUCLEOTIDE SEQUENCE</scope>
</reference>
<keyword evidence="9" id="KW-0460">Magnesium</keyword>
<dbReference type="PANTHER" id="PTHR45627">
    <property type="entry name" value="ADENYLATE CYCLASE TYPE 1"/>
    <property type="match status" value="1"/>
</dbReference>
<dbReference type="Gene3D" id="3.30.70.1230">
    <property type="entry name" value="Nucleotide cyclase"/>
    <property type="match status" value="2"/>
</dbReference>
<keyword evidence="6" id="KW-0479">Metal-binding</keyword>
<evidence type="ECO:0000256" key="9">
    <source>
        <dbReference type="ARBA" id="ARBA00022842"/>
    </source>
</evidence>
<feature type="region of interest" description="Disordered" evidence="15">
    <location>
        <begin position="578"/>
        <end position="623"/>
    </location>
</feature>
<dbReference type="GO" id="GO:0035556">
    <property type="term" value="P:intracellular signal transduction"/>
    <property type="evidence" value="ECO:0007669"/>
    <property type="project" value="InterPro"/>
</dbReference>
<evidence type="ECO:0000256" key="7">
    <source>
        <dbReference type="ARBA" id="ARBA00022741"/>
    </source>
</evidence>
<proteinExistence type="inferred from homology"/>
<comment type="catalytic activity">
    <reaction evidence="1">
        <text>ATP = 3',5'-cyclic AMP + diphosphate</text>
        <dbReference type="Rhea" id="RHEA:15389"/>
        <dbReference type="ChEBI" id="CHEBI:30616"/>
        <dbReference type="ChEBI" id="CHEBI:33019"/>
        <dbReference type="ChEBI" id="CHEBI:58165"/>
        <dbReference type="EC" id="4.6.1.1"/>
    </reaction>
</comment>
<feature type="transmembrane region" description="Helical" evidence="16">
    <location>
        <begin position="828"/>
        <end position="847"/>
    </location>
</feature>
<dbReference type="PANTHER" id="PTHR45627:SF8">
    <property type="entry name" value="ADENYLATE CYCLASE TYPE 9"/>
    <property type="match status" value="1"/>
</dbReference>
<evidence type="ECO:0000256" key="5">
    <source>
        <dbReference type="ARBA" id="ARBA00022692"/>
    </source>
</evidence>
<feature type="domain" description="Guanylate cyclase" evidence="17">
    <location>
        <begin position="376"/>
        <end position="503"/>
    </location>
</feature>
<feature type="transmembrane region" description="Helical" evidence="16">
    <location>
        <begin position="764"/>
        <end position="791"/>
    </location>
</feature>
<dbReference type="InterPro" id="IPR018297">
    <property type="entry name" value="A/G_cyclase_CS"/>
</dbReference>
<keyword evidence="13 14" id="KW-0456">Lyase</keyword>
<gene>
    <name evidence="18" type="ORF">CDAUBV1_LOCUS11324</name>
</gene>
<comment type="similarity">
    <text evidence="14">Belongs to the adenylyl cyclase class-4/guanylyl cyclase family.</text>
</comment>
<comment type="subcellular location">
    <subcellularLocation>
        <location evidence="3">Membrane</location>
        <topology evidence="3">Multi-pass membrane protein</topology>
    </subcellularLocation>
</comment>
<accession>A0AAV2TJ70</accession>
<evidence type="ECO:0000256" key="8">
    <source>
        <dbReference type="ARBA" id="ARBA00022840"/>
    </source>
</evidence>
<feature type="transmembrane region" description="Helical" evidence="16">
    <location>
        <begin position="859"/>
        <end position="879"/>
    </location>
</feature>
<keyword evidence="5 16" id="KW-0812">Transmembrane</keyword>
<evidence type="ECO:0000256" key="1">
    <source>
        <dbReference type="ARBA" id="ARBA00001593"/>
    </source>
</evidence>
<evidence type="ECO:0000256" key="12">
    <source>
        <dbReference type="ARBA" id="ARBA00023136"/>
    </source>
</evidence>
<feature type="region of interest" description="Disordered" evidence="15">
    <location>
        <begin position="259"/>
        <end position="302"/>
    </location>
</feature>
<feature type="compositionally biased region" description="Basic residues" evidence="15">
    <location>
        <begin position="275"/>
        <end position="288"/>
    </location>
</feature>
<dbReference type="GO" id="GO:0005524">
    <property type="term" value="F:ATP binding"/>
    <property type="evidence" value="ECO:0007669"/>
    <property type="project" value="UniProtKB-KW"/>
</dbReference>
<dbReference type="InterPro" id="IPR001054">
    <property type="entry name" value="A/G_cyclase"/>
</dbReference>
<keyword evidence="10 16" id="KW-1133">Transmembrane helix</keyword>
<feature type="transmembrane region" description="Helical" evidence="16">
    <location>
        <begin position="109"/>
        <end position="130"/>
    </location>
</feature>
<dbReference type="EC" id="4.6.1.1" evidence="4"/>
<feature type="transmembrane region" description="Helical" evidence="16">
    <location>
        <begin position="952"/>
        <end position="970"/>
    </location>
</feature>
<feature type="transmembrane region" description="Helical" evidence="16">
    <location>
        <begin position="55"/>
        <end position="73"/>
    </location>
</feature>
<keyword evidence="7" id="KW-0547">Nucleotide-binding</keyword>
<feature type="region of interest" description="Disordered" evidence="15">
    <location>
        <begin position="316"/>
        <end position="353"/>
    </location>
</feature>
<dbReference type="InterPro" id="IPR029787">
    <property type="entry name" value="Nucleotide_cyclase"/>
</dbReference>
<evidence type="ECO:0000256" key="4">
    <source>
        <dbReference type="ARBA" id="ARBA00012201"/>
    </source>
</evidence>
<protein>
    <recommendedName>
        <fullName evidence="4">adenylate cyclase</fullName>
        <ecNumber evidence="4">4.6.1.1</ecNumber>
    </recommendedName>
</protein>
<dbReference type="FunFam" id="3.30.70.1230:FF:000008">
    <property type="entry name" value="Adenylate cyclase type 9"/>
    <property type="match status" value="1"/>
</dbReference>
<sequence>MVRRAGFKRKCGNVEGFQLFERSSGGILNLTFDSNLLESYYQECSFSRATCRFRFGSLYASLAYIAWIIYFSIERPFCWEYYISGLAFGVALSMSCYVTSFIKKFFKKYHLWICGIYSGISGILVLLPFISSVPPVSLAFHLNGAVQLVLLTYTMLPLRLWQLLLICGPLSVSQVVLASCRYGYIGWFAILIHIVGHLCAHFIGIILHLMFQVWRRSTFLRLGYNALMRKALKKEQETRDDMIKSLMPGDVAQEVMRDVGNGEDSDAANGDAGRSRSRNKRTRKKRHSDARGDGMDDISPSGVGFSDDFFDDEEDAETSKKHSVVSNVEADGQITSPDDVEANPGSPRASLVPKAGAPAHAVSFRKFHVNQLENVSVLFADIVGFTKMSSNKTASHLVYLLNDLFGRFDLLCERTGCEKIATLGDCYYCVAGCPKPVSDHAERAVEMGRAMCVAIQQFDEDHHEEVNMRVGVHTGKVICGIVGTRRFKYDVWSNDVTLANEMESSGKPGQVHISEATLGFVKDIYEVSEGEAVQDIRKFKVLVEFFSTEEQCFAIKHTQDEAKIKTYFIEKRLDGKPPYSLPPMEIDAPPKESSKPGSGESPNVTVAPPAPTQPLSTSPLISNTFNQAPHLQTDRNGGSEMHNLNQGTAEQSKAPYQHRYMHNRESDVDMLQALQDLAKTEEVFAFPPISRITLNFHSNVVEACYRRLGLRRPKGPSVVNLSWSTPRIAPLINALTETIVFVIVFITCVIIFPDSRIAAYSPTFYVVSTLAVVIHVLFLTLLVADLAAWGLTSRPPEKSSRPGCDWRRCTMRTYIVCFQWYMRNMIGAVFLILPTAVILSNFCGAFFKGVDFYPSLFIAHYRNLCGLLFSFMIINFTLFTSFSSWTKSFTALLACLLVILLIFLPCTGSSPFAFHVYENVWLDHVVHWSQLNETNSLGNLPIWTRPVLESDFYWELALILLLTFVLVGALNREFDISFRLSFHRDYEARLAKQAITHQKIQADWLLKNIIPYYIVDDLRQHNKYSRHIDDAAVVFACISNFSEFYDEQYQGGQEMLRVLNEIFADFEHQLTAVKYKDVEKIKTIGSCFMGASGLNMIERVRNKRPDEHLWALMDFALDLIRTLDDFNRQMFNFQFEMKVGYNIGEVTAGVIGTTKLLYDIWGDTVNVASRMYSTGKKGRIQVTEAVAKRLESRYEFEYRGEVFVKGKGDMKTYLLVRRRQE</sequence>
<evidence type="ECO:0000256" key="14">
    <source>
        <dbReference type="RuleBase" id="RU000405"/>
    </source>
</evidence>
<dbReference type="GO" id="GO:0004016">
    <property type="term" value="F:adenylate cyclase activity"/>
    <property type="evidence" value="ECO:0007669"/>
    <property type="project" value="UniProtKB-EC"/>
</dbReference>
<keyword evidence="12 16" id="KW-0472">Membrane</keyword>
<evidence type="ECO:0000256" key="11">
    <source>
        <dbReference type="ARBA" id="ARBA00022998"/>
    </source>
</evidence>